<comment type="caution">
    <text evidence="13">The sequence shown here is derived from an EMBL/GenBank/DDBJ whole genome shotgun (WGS) entry which is preliminary data.</text>
</comment>
<evidence type="ECO:0000256" key="1">
    <source>
        <dbReference type="ARBA" id="ARBA00001947"/>
    </source>
</evidence>
<dbReference type="Gene3D" id="3.30.230.20">
    <property type="entry name" value="lpxc deacetylase, domain 1"/>
    <property type="match status" value="1"/>
</dbReference>
<dbReference type="EC" id="3.5.1.108" evidence="4 12"/>
<evidence type="ECO:0000256" key="2">
    <source>
        <dbReference type="ARBA" id="ARBA00002923"/>
    </source>
</evidence>
<keyword evidence="10 12" id="KW-0443">Lipid metabolism</keyword>
<evidence type="ECO:0000256" key="6">
    <source>
        <dbReference type="ARBA" id="ARBA00022556"/>
    </source>
</evidence>
<keyword evidence="8 12" id="KW-0378">Hydrolase</keyword>
<gene>
    <name evidence="12 13" type="primary">lpxC</name>
    <name evidence="13" type="ORF">H9W84_02040</name>
</gene>
<keyword evidence="6 12" id="KW-0441">Lipid A biosynthesis</keyword>
<dbReference type="HAMAP" id="MF_00388">
    <property type="entry name" value="LpxC"/>
    <property type="match status" value="1"/>
</dbReference>
<accession>A0A9X2A427</accession>
<evidence type="ECO:0000256" key="5">
    <source>
        <dbReference type="ARBA" id="ARBA00022516"/>
    </source>
</evidence>
<dbReference type="InterPro" id="IPR015870">
    <property type="entry name" value="UDP-acyl_N-AcGlcN_deAcase_N"/>
</dbReference>
<evidence type="ECO:0000256" key="12">
    <source>
        <dbReference type="HAMAP-Rule" id="MF_00388"/>
    </source>
</evidence>
<dbReference type="AlphaFoldDB" id="A0A9X2A427"/>
<keyword evidence="14" id="KW-1185">Reference proteome</keyword>
<feature type="binding site" evidence="12">
    <location>
        <position position="242"/>
    </location>
    <ligand>
        <name>Zn(2+)</name>
        <dbReference type="ChEBI" id="CHEBI:29105"/>
    </ligand>
</feature>
<evidence type="ECO:0000313" key="14">
    <source>
        <dbReference type="Proteomes" id="UP001139238"/>
    </source>
</evidence>
<dbReference type="Gene3D" id="3.30.1700.10">
    <property type="entry name" value="lpxc deacetylase, domain 2"/>
    <property type="match status" value="1"/>
</dbReference>
<evidence type="ECO:0000256" key="10">
    <source>
        <dbReference type="ARBA" id="ARBA00023098"/>
    </source>
</evidence>
<evidence type="ECO:0000256" key="3">
    <source>
        <dbReference type="ARBA" id="ARBA00005002"/>
    </source>
</evidence>
<feature type="binding site" evidence="12">
    <location>
        <position position="238"/>
    </location>
    <ligand>
        <name>Zn(2+)</name>
        <dbReference type="ChEBI" id="CHEBI:29105"/>
    </ligand>
</feature>
<dbReference type="GO" id="GO:0009245">
    <property type="term" value="P:lipid A biosynthetic process"/>
    <property type="evidence" value="ECO:0007669"/>
    <property type="project" value="UniProtKB-UniRule"/>
</dbReference>
<reference evidence="13" key="1">
    <citation type="submission" date="2021-08" db="EMBL/GenBank/DDBJ databases">
        <title>Complete genome sequence of Moraxella sp strain PS-22.</title>
        <authorList>
            <person name="Das S.K."/>
        </authorList>
    </citation>
    <scope>NUCLEOTIDE SEQUENCE</scope>
    <source>
        <strain evidence="13">PS-22</strain>
    </source>
</reference>
<dbReference type="GO" id="GO:0046872">
    <property type="term" value="F:metal ion binding"/>
    <property type="evidence" value="ECO:0007669"/>
    <property type="project" value="UniProtKB-KW"/>
</dbReference>
<organism evidence="13 14">
    <name type="scientific">Moraxella tetraodonis</name>
    <dbReference type="NCBI Taxonomy" id="2767221"/>
    <lineage>
        <taxon>Bacteria</taxon>
        <taxon>Pseudomonadati</taxon>
        <taxon>Pseudomonadota</taxon>
        <taxon>Gammaproteobacteria</taxon>
        <taxon>Moraxellales</taxon>
        <taxon>Moraxellaceae</taxon>
        <taxon>Moraxella</taxon>
    </lineage>
</organism>
<name>A0A9X2A427_9GAMM</name>
<evidence type="ECO:0000313" key="13">
    <source>
        <dbReference type="EMBL" id="MCG8146914.1"/>
    </source>
</evidence>
<dbReference type="InterPro" id="IPR004463">
    <property type="entry name" value="UDP-acyl_GlcNac_deAcase"/>
</dbReference>
<evidence type="ECO:0000256" key="11">
    <source>
        <dbReference type="ARBA" id="ARBA00024535"/>
    </source>
</evidence>
<dbReference type="GO" id="GO:0103117">
    <property type="term" value="F:UDP-3-O-acyl-N-acetylglucosamine deacetylase activity"/>
    <property type="evidence" value="ECO:0007669"/>
    <property type="project" value="UniProtKB-UniRule"/>
</dbReference>
<evidence type="ECO:0000256" key="9">
    <source>
        <dbReference type="ARBA" id="ARBA00022833"/>
    </source>
</evidence>
<keyword evidence="7 12" id="KW-0479">Metal-binding</keyword>
<comment type="function">
    <text evidence="2 12">Catalyzes the hydrolysis of UDP-3-O-myristoyl-N-acetylglucosamine to form UDP-3-O-myristoylglucosamine and acetate, the committed step in lipid A biosynthesis.</text>
</comment>
<keyword evidence="5 12" id="KW-0444">Lipid biosynthesis</keyword>
<dbReference type="EMBL" id="JACSYB010000001">
    <property type="protein sequence ID" value="MCG8146914.1"/>
    <property type="molecule type" value="Genomic_DNA"/>
</dbReference>
<dbReference type="Pfam" id="PF03331">
    <property type="entry name" value="LpxC"/>
    <property type="match status" value="1"/>
</dbReference>
<evidence type="ECO:0000256" key="4">
    <source>
        <dbReference type="ARBA" id="ARBA00012745"/>
    </source>
</evidence>
<comment type="catalytic activity">
    <reaction evidence="11 12">
        <text>a UDP-3-O-[(3R)-3-hydroxyacyl]-N-acetyl-alpha-D-glucosamine + H2O = a UDP-3-O-[(3R)-3-hydroxyacyl]-alpha-D-glucosamine + acetate</text>
        <dbReference type="Rhea" id="RHEA:67816"/>
        <dbReference type="ChEBI" id="CHEBI:15377"/>
        <dbReference type="ChEBI" id="CHEBI:30089"/>
        <dbReference type="ChEBI" id="CHEBI:137740"/>
        <dbReference type="ChEBI" id="CHEBI:173225"/>
        <dbReference type="EC" id="3.5.1.108"/>
    </reaction>
</comment>
<comment type="cofactor">
    <cofactor evidence="1 12">
        <name>Zn(2+)</name>
        <dbReference type="ChEBI" id="CHEBI:29105"/>
    </cofactor>
</comment>
<dbReference type="Proteomes" id="UP001139238">
    <property type="component" value="Unassembled WGS sequence"/>
</dbReference>
<dbReference type="InterPro" id="IPR020568">
    <property type="entry name" value="Ribosomal_Su5_D2-typ_SF"/>
</dbReference>
<dbReference type="SUPFAM" id="SSF54211">
    <property type="entry name" value="Ribosomal protein S5 domain 2-like"/>
    <property type="match status" value="2"/>
</dbReference>
<dbReference type="PANTHER" id="PTHR33694">
    <property type="entry name" value="UDP-3-O-ACYL-N-ACETYLGLUCOSAMINE DEACETYLASE 1, MITOCHONDRIAL-RELATED"/>
    <property type="match status" value="1"/>
</dbReference>
<sequence>MMQQRTIQQPINLEGIGLHSGNPVHLRFSPAPIDYGIQFLRSDVAQAKPIPAIYHAVTDTMMSSNLTNELGQRIGTVEHLMSAIAALQIDNLQIEVSAPEIPIMDGSAIEFVQVLQQAGIAEQTSAKRYIQVLQPIEVRVEDKVAGFRPYNGFVLDFQIDFNHPAFNGSHQKFKLDFNEGNFIEHIAKARTFGFLKDIEYLKSNNLGLGGSMQNAIVLDDSGVLNPEGLRFDDEFVRHKVLDAIGDLYLAGHQILGEFYAYKSGHALNNKLLQALFSDENNYKVVTNNDNVN</sequence>
<dbReference type="NCBIfam" id="TIGR00325">
    <property type="entry name" value="lpxC"/>
    <property type="match status" value="1"/>
</dbReference>
<keyword evidence="9 12" id="KW-0862">Zinc</keyword>
<feature type="active site" description="Proton donor" evidence="12">
    <location>
        <position position="265"/>
    </location>
</feature>
<protein>
    <recommendedName>
        <fullName evidence="4 12">UDP-3-O-acyl-N-acetylglucosamine deacetylase</fullName>
        <shortName evidence="12">UDP-3-O-acyl-GlcNAc deacetylase</shortName>
        <ecNumber evidence="4 12">3.5.1.108</ecNumber>
    </recommendedName>
    <alternativeName>
        <fullName evidence="12">UDP-3-O-[R-3-hydroxymyristoyl]-N-acetylglucosamine deacetylase</fullName>
    </alternativeName>
</protein>
<dbReference type="PANTHER" id="PTHR33694:SF1">
    <property type="entry name" value="UDP-3-O-ACYL-N-ACETYLGLUCOSAMINE DEACETYLASE 1, MITOCHONDRIAL-RELATED"/>
    <property type="match status" value="1"/>
</dbReference>
<feature type="binding site" evidence="12">
    <location>
        <position position="79"/>
    </location>
    <ligand>
        <name>Zn(2+)</name>
        <dbReference type="ChEBI" id="CHEBI:29105"/>
    </ligand>
</feature>
<comment type="pathway">
    <text evidence="3 12">Glycolipid biosynthesis; lipid IV(A) biosynthesis; lipid IV(A) from (3R)-3-hydroxytetradecanoyl-[acyl-carrier-protein] and UDP-N-acetyl-alpha-D-glucosamine: step 2/6.</text>
</comment>
<comment type="similarity">
    <text evidence="12">Belongs to the LpxC family.</text>
</comment>
<proteinExistence type="inferred from homology"/>
<evidence type="ECO:0000256" key="7">
    <source>
        <dbReference type="ARBA" id="ARBA00022723"/>
    </source>
</evidence>
<dbReference type="InterPro" id="IPR011334">
    <property type="entry name" value="UDP-acyl_GlcNac_deAcase_C"/>
</dbReference>
<dbReference type="RefSeq" id="WP_239743593.1">
    <property type="nucleotide sequence ID" value="NZ_JACSYB010000001.1"/>
</dbReference>
<evidence type="ECO:0000256" key="8">
    <source>
        <dbReference type="ARBA" id="ARBA00022801"/>
    </source>
</evidence>
<dbReference type="GO" id="GO:0016020">
    <property type="term" value="C:membrane"/>
    <property type="evidence" value="ECO:0007669"/>
    <property type="project" value="GOC"/>
</dbReference>